<evidence type="ECO:0000313" key="1">
    <source>
        <dbReference type="EMBL" id="UYQ94972.1"/>
    </source>
</evidence>
<dbReference type="Proteomes" id="UP001162741">
    <property type="component" value="Chromosome"/>
</dbReference>
<reference evidence="1" key="1">
    <citation type="submission" date="2022-10" db="EMBL/GenBank/DDBJ databases">
        <title>Chitinophaga sp. nov., isolated from soil.</title>
        <authorList>
            <person name="Jeon C.O."/>
        </authorList>
    </citation>
    <scope>NUCLEOTIDE SEQUENCE</scope>
    <source>
        <strain evidence="1">R8</strain>
    </source>
</reference>
<dbReference type="PANTHER" id="PTHR43239">
    <property type="entry name" value="UPF0734 PROTEIN DDB_G0273871/DDB_G0273177"/>
    <property type="match status" value="1"/>
</dbReference>
<keyword evidence="2" id="KW-1185">Reference proteome</keyword>
<dbReference type="InterPro" id="IPR011008">
    <property type="entry name" value="Dimeric_a/b-barrel"/>
</dbReference>
<gene>
    <name evidence="1" type="ORF">MKQ68_07675</name>
</gene>
<dbReference type="PANTHER" id="PTHR43239:SF1">
    <property type="entry name" value="UPF0734 PROTEIN DDB_G0273871_DDB_G0273177"/>
    <property type="match status" value="1"/>
</dbReference>
<dbReference type="RefSeq" id="WP_244838223.1">
    <property type="nucleotide sequence ID" value="NZ_CP107006.1"/>
</dbReference>
<accession>A0ABY6J8R4</accession>
<dbReference type="Gene3D" id="3.30.70.100">
    <property type="match status" value="1"/>
</dbReference>
<sequence>MKRYTLALDLVDDPALIAEYELWHRAENGWPEVRKSIADAGIENMEIYRTGNRLFMIMETQENFSFERKSNLDAGNPKVQEWEALMWKFQQPLPWAHDGQKWILMNKIFQLTNKDISHHE</sequence>
<name>A0ABY6J8R4_9BACT</name>
<proteinExistence type="predicted"/>
<dbReference type="EMBL" id="CP107006">
    <property type="protein sequence ID" value="UYQ94972.1"/>
    <property type="molecule type" value="Genomic_DNA"/>
</dbReference>
<dbReference type="Pfam" id="PF05336">
    <property type="entry name" value="rhaM"/>
    <property type="match status" value="1"/>
</dbReference>
<evidence type="ECO:0000313" key="2">
    <source>
        <dbReference type="Proteomes" id="UP001162741"/>
    </source>
</evidence>
<organism evidence="1 2">
    <name type="scientific">Chitinophaga horti</name>
    <dbReference type="NCBI Taxonomy" id="2920382"/>
    <lineage>
        <taxon>Bacteria</taxon>
        <taxon>Pseudomonadati</taxon>
        <taxon>Bacteroidota</taxon>
        <taxon>Chitinophagia</taxon>
        <taxon>Chitinophagales</taxon>
        <taxon>Chitinophagaceae</taxon>
        <taxon>Chitinophaga</taxon>
    </lineage>
</organism>
<dbReference type="InterPro" id="IPR008000">
    <property type="entry name" value="Rham/fucose_mutarotase"/>
</dbReference>
<dbReference type="InterPro" id="IPR052996">
    <property type="entry name" value="Carb_Metab_Mutarotase"/>
</dbReference>
<protein>
    <submittedName>
        <fullName evidence="1">L-rhamnose mutarotase</fullName>
    </submittedName>
</protein>
<dbReference type="SUPFAM" id="SSF54909">
    <property type="entry name" value="Dimeric alpha+beta barrel"/>
    <property type="match status" value="1"/>
</dbReference>